<organism evidence="3 4">
    <name type="scientific">Fluctibacter halophilus</name>
    <dbReference type="NCBI Taxonomy" id="226011"/>
    <lineage>
        <taxon>Bacteria</taxon>
        <taxon>Pseudomonadati</taxon>
        <taxon>Pseudomonadota</taxon>
        <taxon>Gammaproteobacteria</taxon>
        <taxon>Alteromonadales</taxon>
        <taxon>Alteromonadaceae</taxon>
        <taxon>Fluctibacter</taxon>
    </lineage>
</organism>
<accession>A0ABS8G445</accession>
<gene>
    <name evidence="3" type="ORF">LJ739_03015</name>
</gene>
<dbReference type="InterPro" id="IPR002347">
    <property type="entry name" value="SDR_fam"/>
</dbReference>
<dbReference type="InterPro" id="IPR036291">
    <property type="entry name" value="NAD(P)-bd_dom_sf"/>
</dbReference>
<dbReference type="RefSeq" id="WP_229157121.1">
    <property type="nucleotide sequence ID" value="NZ_JAJEWP010000001.1"/>
</dbReference>
<dbReference type="Gene3D" id="3.40.50.720">
    <property type="entry name" value="NAD(P)-binding Rossmann-like Domain"/>
    <property type="match status" value="1"/>
</dbReference>
<evidence type="ECO:0000313" key="4">
    <source>
        <dbReference type="Proteomes" id="UP001520878"/>
    </source>
</evidence>
<protein>
    <submittedName>
        <fullName evidence="3">SDR family oxidoreductase</fullName>
    </submittedName>
</protein>
<comment type="caution">
    <text evidence="3">The sequence shown here is derived from an EMBL/GenBank/DDBJ whole genome shotgun (WGS) entry which is preliminary data.</text>
</comment>
<dbReference type="PRINTS" id="PR00080">
    <property type="entry name" value="SDRFAMILY"/>
</dbReference>
<proteinExistence type="inferred from homology"/>
<dbReference type="PANTHER" id="PTHR24321">
    <property type="entry name" value="DEHYDROGENASES, SHORT CHAIN"/>
    <property type="match status" value="1"/>
</dbReference>
<sequence>MDTLLDFNGKSVLITGAANGFGRGLAIAFAERGANLILNDIDADGLAATCQALPASTRYVSCVGDIAEEALSQTLVQKGVSEFGQLDIAINNAGIAHSMKPIHQLDAQTMQRQVDVNLNGVLFGMKYQLQQMLTQGRGHIMNVASMAGLGGAPKGGAYAAVKHGVVGLTRTAAVEYAKAGIQVNAICPYFTQTNILKTDGLDSADSIARMSQGCPMKRIGRPEEIVSAMVLMLSPANTYMTGQAIAIDGGVSAW</sequence>
<dbReference type="PANTHER" id="PTHR24321:SF8">
    <property type="entry name" value="ESTRADIOL 17-BETA-DEHYDROGENASE 8-RELATED"/>
    <property type="match status" value="1"/>
</dbReference>
<dbReference type="PRINTS" id="PR00081">
    <property type="entry name" value="GDHRDH"/>
</dbReference>
<keyword evidence="4" id="KW-1185">Reference proteome</keyword>
<evidence type="ECO:0000256" key="2">
    <source>
        <dbReference type="ARBA" id="ARBA00023002"/>
    </source>
</evidence>
<dbReference type="EMBL" id="JAJEWP010000001">
    <property type="protein sequence ID" value="MCC2615213.1"/>
    <property type="molecule type" value="Genomic_DNA"/>
</dbReference>
<evidence type="ECO:0000313" key="3">
    <source>
        <dbReference type="EMBL" id="MCC2615213.1"/>
    </source>
</evidence>
<dbReference type="Pfam" id="PF13561">
    <property type="entry name" value="adh_short_C2"/>
    <property type="match status" value="1"/>
</dbReference>
<dbReference type="SUPFAM" id="SSF51735">
    <property type="entry name" value="NAD(P)-binding Rossmann-fold domains"/>
    <property type="match status" value="1"/>
</dbReference>
<dbReference type="CDD" id="cd05233">
    <property type="entry name" value="SDR_c"/>
    <property type="match status" value="1"/>
</dbReference>
<reference evidence="3 4" key="1">
    <citation type="submission" date="2021-10" db="EMBL/GenBank/DDBJ databases">
        <title>Draft genome of Aestuariibacter halophilus JC2043.</title>
        <authorList>
            <person name="Emsley S.A."/>
            <person name="Pfannmuller K.M."/>
            <person name="Ushijima B."/>
            <person name="Saw J.H."/>
            <person name="Videau P."/>
        </authorList>
    </citation>
    <scope>NUCLEOTIDE SEQUENCE [LARGE SCALE GENOMIC DNA]</scope>
    <source>
        <strain evidence="3 4">JC2043</strain>
    </source>
</reference>
<evidence type="ECO:0000256" key="1">
    <source>
        <dbReference type="ARBA" id="ARBA00006484"/>
    </source>
</evidence>
<comment type="similarity">
    <text evidence="1">Belongs to the short-chain dehydrogenases/reductases (SDR) family.</text>
</comment>
<dbReference type="Proteomes" id="UP001520878">
    <property type="component" value="Unassembled WGS sequence"/>
</dbReference>
<keyword evidence="2" id="KW-0560">Oxidoreductase</keyword>
<name>A0ABS8G445_9ALTE</name>